<dbReference type="PANTHER" id="PTHR15352:SF3">
    <property type="entry name" value="INOSITOL 1,4,5-TRIPHOSPHATE RECEPTOR ASSOCIATED 2"/>
    <property type="match status" value="1"/>
</dbReference>
<keyword evidence="8" id="KW-0732">Signal</keyword>
<feature type="chain" id="PRO_5044260581" description="Lymphoid restricted membrane protein" evidence="8">
    <location>
        <begin position="34"/>
        <end position="255"/>
    </location>
</feature>
<keyword evidence="5" id="KW-1133">Transmembrane helix</keyword>
<evidence type="ECO:0000256" key="7">
    <source>
        <dbReference type="ARBA" id="ARBA00023136"/>
    </source>
</evidence>
<name>A0AAY5EVA5_ELEEL</name>
<evidence type="ECO:0000256" key="4">
    <source>
        <dbReference type="ARBA" id="ARBA00022692"/>
    </source>
</evidence>
<dbReference type="Pfam" id="PF05781">
    <property type="entry name" value="MRVI1"/>
    <property type="match status" value="1"/>
</dbReference>
<dbReference type="Ensembl" id="ENSEEET00000063609.1">
    <property type="protein sequence ID" value="ENSEEEP00000060691.1"/>
    <property type="gene ID" value="ENSEEEG00000013866.2"/>
</dbReference>
<evidence type="ECO:0008006" key="11">
    <source>
        <dbReference type="Google" id="ProtNLM"/>
    </source>
</evidence>
<keyword evidence="3" id="KW-0963">Cytoplasm</keyword>
<organism evidence="9 10">
    <name type="scientific">Electrophorus electricus</name>
    <name type="common">Electric eel</name>
    <name type="synonym">Gymnotus electricus</name>
    <dbReference type="NCBI Taxonomy" id="8005"/>
    <lineage>
        <taxon>Eukaryota</taxon>
        <taxon>Metazoa</taxon>
        <taxon>Chordata</taxon>
        <taxon>Craniata</taxon>
        <taxon>Vertebrata</taxon>
        <taxon>Euteleostomi</taxon>
        <taxon>Actinopterygii</taxon>
        <taxon>Neopterygii</taxon>
        <taxon>Teleostei</taxon>
        <taxon>Ostariophysi</taxon>
        <taxon>Gymnotiformes</taxon>
        <taxon>Gymnotoidei</taxon>
        <taxon>Gymnotidae</taxon>
        <taxon>Electrophorus</taxon>
    </lineage>
</organism>
<comment type="subcellular location">
    <subcellularLocation>
        <location evidence="2">Cytoplasm</location>
    </subcellularLocation>
    <subcellularLocation>
        <location evidence="1">Membrane</location>
        <topology evidence="1">Single-pass membrane protein</topology>
    </subcellularLocation>
</comment>
<evidence type="ECO:0000256" key="5">
    <source>
        <dbReference type="ARBA" id="ARBA00022989"/>
    </source>
</evidence>
<evidence type="ECO:0000313" key="10">
    <source>
        <dbReference type="Proteomes" id="UP000314983"/>
    </source>
</evidence>
<accession>A0AAY5EVA5</accession>
<dbReference type="InterPro" id="IPR008677">
    <property type="entry name" value="MRVI1"/>
</dbReference>
<evidence type="ECO:0000256" key="3">
    <source>
        <dbReference type="ARBA" id="ARBA00022490"/>
    </source>
</evidence>
<keyword evidence="6" id="KW-0175">Coiled coil</keyword>
<evidence type="ECO:0000256" key="6">
    <source>
        <dbReference type="ARBA" id="ARBA00023054"/>
    </source>
</evidence>
<evidence type="ECO:0000256" key="8">
    <source>
        <dbReference type="SAM" id="SignalP"/>
    </source>
</evidence>
<sequence length="255" mass="28778">MQISTLNTSLSVSGLDLIILLFIFSLSLPPSDDTSVISEDSRDAAMDAGNRWSFIQRLITKSCNSPISSINHINLFTSFAVSSVSLSSYQAEFHRLSLSCKCDMFTLEKRLRLEERSRDLAEENVCREVSSCQGLLQALIPRCEDDNQAMEIIQRLQKNLEILVQSMTRVSSRSEMLGAIHQESRMGKAVEVMIHHVENLRRTYTKEHTELLELRESLVQNERSFGTERGSTHSLSLARAHTNTNRNVGNRAVFG</sequence>
<protein>
    <recommendedName>
        <fullName evidence="11">Lymphoid restricted membrane protein</fullName>
    </recommendedName>
</protein>
<dbReference type="GeneTree" id="ENSGT00530000063722"/>
<evidence type="ECO:0000256" key="1">
    <source>
        <dbReference type="ARBA" id="ARBA00004167"/>
    </source>
</evidence>
<reference evidence="9" key="2">
    <citation type="submission" date="2025-08" db="UniProtKB">
        <authorList>
            <consortium name="Ensembl"/>
        </authorList>
    </citation>
    <scope>IDENTIFICATION</scope>
</reference>
<dbReference type="PANTHER" id="PTHR15352">
    <property type="entry name" value="LYMPHOID-RESTRICTED MEMBRANE PROTEIN, JAW1"/>
    <property type="match status" value="1"/>
</dbReference>
<evidence type="ECO:0000313" key="9">
    <source>
        <dbReference type="Ensembl" id="ENSEEEP00000060691.1"/>
    </source>
</evidence>
<dbReference type="AlphaFoldDB" id="A0AAY5EVA5"/>
<evidence type="ECO:0000256" key="2">
    <source>
        <dbReference type="ARBA" id="ARBA00004496"/>
    </source>
</evidence>
<keyword evidence="4" id="KW-0812">Transmembrane</keyword>
<reference evidence="9 10" key="1">
    <citation type="submission" date="2020-05" db="EMBL/GenBank/DDBJ databases">
        <title>Electrophorus electricus (electric eel) genome, fEleEle1, primary haplotype.</title>
        <authorList>
            <person name="Myers G."/>
            <person name="Meyer A."/>
            <person name="Fedrigo O."/>
            <person name="Formenti G."/>
            <person name="Rhie A."/>
            <person name="Tracey A."/>
            <person name="Sims Y."/>
            <person name="Jarvis E.D."/>
        </authorList>
    </citation>
    <scope>NUCLEOTIDE SEQUENCE [LARGE SCALE GENOMIC DNA]</scope>
</reference>
<dbReference type="GO" id="GO:0005789">
    <property type="term" value="C:endoplasmic reticulum membrane"/>
    <property type="evidence" value="ECO:0007669"/>
    <property type="project" value="TreeGrafter"/>
</dbReference>
<keyword evidence="10" id="KW-1185">Reference proteome</keyword>
<proteinExistence type="predicted"/>
<reference evidence="9" key="3">
    <citation type="submission" date="2025-09" db="UniProtKB">
        <authorList>
            <consortium name="Ensembl"/>
        </authorList>
    </citation>
    <scope>IDENTIFICATION</scope>
</reference>
<feature type="signal peptide" evidence="8">
    <location>
        <begin position="1"/>
        <end position="33"/>
    </location>
</feature>
<dbReference type="Proteomes" id="UP000314983">
    <property type="component" value="Chromosome 7"/>
</dbReference>
<keyword evidence="7" id="KW-0472">Membrane</keyword>